<dbReference type="GO" id="GO:0005737">
    <property type="term" value="C:cytoplasm"/>
    <property type="evidence" value="ECO:0007669"/>
    <property type="project" value="UniProtKB-SubCell"/>
</dbReference>
<feature type="region of interest" description="Disordered" evidence="12">
    <location>
        <begin position="1"/>
        <end position="23"/>
    </location>
</feature>
<dbReference type="PANTHER" id="PTHR43693:SF1">
    <property type="entry name" value="PROTEIN PHOSPHATASE CHEZ"/>
    <property type="match status" value="1"/>
</dbReference>
<evidence type="ECO:0000256" key="4">
    <source>
        <dbReference type="ARBA" id="ARBA00022490"/>
    </source>
</evidence>
<evidence type="ECO:0000256" key="6">
    <source>
        <dbReference type="ARBA" id="ARBA00022779"/>
    </source>
</evidence>
<evidence type="ECO:0000256" key="9">
    <source>
        <dbReference type="ARBA" id="ARBA00029599"/>
    </source>
</evidence>
<proteinExistence type="inferred from homology"/>
<evidence type="ECO:0000256" key="11">
    <source>
        <dbReference type="PIRSR" id="PIRSR002884-1"/>
    </source>
</evidence>
<protein>
    <recommendedName>
        <fullName evidence="3 10">Protein phosphatase CheZ</fullName>
        <ecNumber evidence="10">3.1.3.-</ecNumber>
    </recommendedName>
    <alternativeName>
        <fullName evidence="9 10">Chemotaxis protein CheZ</fullName>
    </alternativeName>
</protein>
<dbReference type="PATRIC" id="fig|1306954.6.peg.3723"/>
<feature type="region of interest" description="Disordered" evidence="12">
    <location>
        <begin position="225"/>
        <end position="264"/>
    </location>
</feature>
<dbReference type="PANTHER" id="PTHR43693">
    <property type="entry name" value="PROTEIN PHOSPHATASE CHEZ"/>
    <property type="match status" value="1"/>
</dbReference>
<dbReference type="GO" id="GO:0006935">
    <property type="term" value="P:chemotaxis"/>
    <property type="evidence" value="ECO:0007669"/>
    <property type="project" value="UniProtKB-KW"/>
</dbReference>
<comment type="similarity">
    <text evidence="2 10">Belongs to the CheZ family.</text>
</comment>
<keyword evidence="14" id="KW-1185">Reference proteome</keyword>
<comment type="function">
    <text evidence="10">Plays an important role in bacterial chemotaxis signal transduction pathway by accelerating the dephosphorylation of phosphorylated CheY (CheY-P).</text>
</comment>
<keyword evidence="5 10" id="KW-0145">Chemotaxis</keyword>
<evidence type="ECO:0000256" key="5">
    <source>
        <dbReference type="ARBA" id="ARBA00022500"/>
    </source>
</evidence>
<accession>A0A137SCR1</accession>
<dbReference type="InterPro" id="IPR050992">
    <property type="entry name" value="CheZ_family_phosphatases"/>
</dbReference>
<dbReference type="Gene3D" id="1.10.287.500">
    <property type="entry name" value="Helix hairpin bin"/>
    <property type="match status" value="1"/>
</dbReference>
<dbReference type="SUPFAM" id="SSF75708">
    <property type="entry name" value="Chemotaxis phosphatase CheZ"/>
    <property type="match status" value="1"/>
</dbReference>
<evidence type="ECO:0000256" key="1">
    <source>
        <dbReference type="ARBA" id="ARBA00004496"/>
    </source>
</evidence>
<dbReference type="PIRSF" id="PIRSF002884">
    <property type="entry name" value="CheZ"/>
    <property type="match status" value="1"/>
</dbReference>
<organism evidence="13 14">
    <name type="scientific">Marinobacter excellens LAMA 842</name>
    <dbReference type="NCBI Taxonomy" id="1306954"/>
    <lineage>
        <taxon>Bacteria</taxon>
        <taxon>Pseudomonadati</taxon>
        <taxon>Pseudomonadota</taxon>
        <taxon>Gammaproteobacteria</taxon>
        <taxon>Pseudomonadales</taxon>
        <taxon>Marinobacteraceae</taxon>
        <taxon>Marinobacter</taxon>
    </lineage>
</organism>
<sequence length="264" mass="29700">MAVMTDKNENHQGLDPEVTEKLQQQSSELAQCISSGDYARAMSVINDLSEVRDQSLYREVGRLTRSLHEAIRNFQIDARSAEQKEALSKMSDASDRLAYVVQMTSQAANRTMDLVEESMPVAHTMRDEATALRDEWQRLRRRDMEPAEFRELYGRIDRFFAGLATDSDTLYSNLSEILLAQDFQDLTGQVIQKVTALVKEVEENLLGLVVMASHVDQLTGTVHQIEEKEESAEKGVGPQIKAEERDDVVSGQDDVDDLLSSLGF</sequence>
<keyword evidence="8 10" id="KW-0904">Protein phosphatase</keyword>
<feature type="compositionally biased region" description="Basic and acidic residues" evidence="12">
    <location>
        <begin position="1"/>
        <end position="20"/>
    </location>
</feature>
<evidence type="ECO:0000313" key="14">
    <source>
        <dbReference type="Proteomes" id="UP000070282"/>
    </source>
</evidence>
<dbReference type="Proteomes" id="UP000070282">
    <property type="component" value="Unassembled WGS sequence"/>
</dbReference>
<dbReference type="GO" id="GO:0050920">
    <property type="term" value="P:regulation of chemotaxis"/>
    <property type="evidence" value="ECO:0007669"/>
    <property type="project" value="InterPro"/>
</dbReference>
<dbReference type="InterPro" id="IPR007439">
    <property type="entry name" value="Chemotax_Pase_CheZ"/>
</dbReference>
<evidence type="ECO:0000313" key="13">
    <source>
        <dbReference type="EMBL" id="KXO10237.1"/>
    </source>
</evidence>
<gene>
    <name evidence="13" type="ORF">J122_1746</name>
</gene>
<feature type="site" description="Enhances dephosphorylation of CheY-P" evidence="11">
    <location>
        <position position="189"/>
    </location>
</feature>
<comment type="subcellular location">
    <subcellularLocation>
        <location evidence="1 10">Cytoplasm</location>
    </subcellularLocation>
</comment>
<comment type="subunit">
    <text evidence="10">Homodimer.</text>
</comment>
<reference evidence="14" key="1">
    <citation type="submission" date="2015-12" db="EMBL/GenBank/DDBJ databases">
        <authorList>
            <person name="Lima A."/>
            <person name="Farahani Zayas N."/>
            <person name="Castro Da Silva M.A."/>
            <person name="Cabral A."/>
            <person name="Pessatti M.L."/>
        </authorList>
    </citation>
    <scope>NUCLEOTIDE SEQUENCE [LARGE SCALE GENOMIC DNA]</scope>
    <source>
        <strain evidence="14">LAMA 842</strain>
    </source>
</reference>
<keyword evidence="7 10" id="KW-0378">Hydrolase</keyword>
<keyword evidence="6 10" id="KW-0283">Flagellar rotation</keyword>
<keyword evidence="4 10" id="KW-0963">Cytoplasm</keyword>
<evidence type="ECO:0000256" key="10">
    <source>
        <dbReference type="PIRNR" id="PIRNR002884"/>
    </source>
</evidence>
<evidence type="ECO:0000256" key="2">
    <source>
        <dbReference type="ARBA" id="ARBA00005908"/>
    </source>
</evidence>
<dbReference type="AlphaFoldDB" id="A0A137SCR1"/>
<evidence type="ECO:0000256" key="8">
    <source>
        <dbReference type="ARBA" id="ARBA00022912"/>
    </source>
</evidence>
<dbReference type="GO" id="GO:0004721">
    <property type="term" value="F:phosphoprotein phosphatase activity"/>
    <property type="evidence" value="ECO:0007669"/>
    <property type="project" value="UniProtKB-KW"/>
</dbReference>
<name>A0A137SCR1_9GAMM</name>
<evidence type="ECO:0000256" key="7">
    <source>
        <dbReference type="ARBA" id="ARBA00022801"/>
    </source>
</evidence>
<dbReference type="EC" id="3.1.3.-" evidence="10"/>
<dbReference type="GO" id="GO:0097588">
    <property type="term" value="P:archaeal or bacterial-type flagellum-dependent cell motility"/>
    <property type="evidence" value="ECO:0007669"/>
    <property type="project" value="UniProtKB-KW"/>
</dbReference>
<dbReference type="GO" id="GO:0009288">
    <property type="term" value="C:bacterial-type flagellum"/>
    <property type="evidence" value="ECO:0007669"/>
    <property type="project" value="InterPro"/>
</dbReference>
<evidence type="ECO:0000256" key="12">
    <source>
        <dbReference type="SAM" id="MobiDB-lite"/>
    </source>
</evidence>
<dbReference type="EMBL" id="LOCO01000007">
    <property type="protein sequence ID" value="KXO10237.1"/>
    <property type="molecule type" value="Genomic_DNA"/>
</dbReference>
<comment type="caution">
    <text evidence="13">The sequence shown here is derived from an EMBL/GenBank/DDBJ whole genome shotgun (WGS) entry which is preliminary data.</text>
</comment>
<dbReference type="Pfam" id="PF04344">
    <property type="entry name" value="CheZ"/>
    <property type="match status" value="1"/>
</dbReference>
<evidence type="ECO:0000256" key="3">
    <source>
        <dbReference type="ARBA" id="ARBA00018484"/>
    </source>
</evidence>